<keyword evidence="9" id="KW-1185">Reference proteome</keyword>
<protein>
    <recommendedName>
        <fullName evidence="6">Transcription antitermination protein NusB</fullName>
    </recommendedName>
    <alternativeName>
        <fullName evidence="6">Antitermination factor NusB</fullName>
    </alternativeName>
</protein>
<keyword evidence="3 6" id="KW-0694">RNA-binding</keyword>
<evidence type="ECO:0000256" key="6">
    <source>
        <dbReference type="HAMAP-Rule" id="MF_00073"/>
    </source>
</evidence>
<reference evidence="8 9" key="1">
    <citation type="journal article" date="2011" name="Mol. Biol. Evol.">
        <title>Unity in variety--the pan-genome of the Chlamydiae.</title>
        <authorList>
            <person name="Collingro A."/>
            <person name="Tischler P."/>
            <person name="Weinmaier T."/>
            <person name="Penz T."/>
            <person name="Heinz E."/>
            <person name="Brunham R.C."/>
            <person name="Read T.D."/>
            <person name="Bavoil P.M."/>
            <person name="Sachse K."/>
            <person name="Kahane S."/>
            <person name="Friedman M.G."/>
            <person name="Rattei T."/>
            <person name="Myers G.S."/>
            <person name="Horn M."/>
        </authorList>
    </citation>
    <scope>NUCLEOTIDE SEQUENCE [LARGE SCALE GENOMIC DNA]</scope>
    <source>
        <strain evidence="9">ATCC VR-1471 / Z</strain>
    </source>
</reference>
<dbReference type="HOGENOM" id="CLU_087843_3_3_0"/>
<evidence type="ECO:0000313" key="8">
    <source>
        <dbReference type="EMBL" id="CCB89277.1"/>
    </source>
</evidence>
<dbReference type="InterPro" id="IPR006027">
    <property type="entry name" value="NusB_RsmB_TIM44"/>
</dbReference>
<feature type="domain" description="NusB/RsmB/TIM44" evidence="7">
    <location>
        <begin position="7"/>
        <end position="132"/>
    </location>
</feature>
<evidence type="ECO:0000256" key="1">
    <source>
        <dbReference type="ARBA" id="ARBA00005952"/>
    </source>
</evidence>
<dbReference type="GO" id="GO:0003723">
    <property type="term" value="F:RNA binding"/>
    <property type="evidence" value="ECO:0007669"/>
    <property type="project" value="UniProtKB-UniRule"/>
</dbReference>
<dbReference type="GO" id="GO:0005829">
    <property type="term" value="C:cytosol"/>
    <property type="evidence" value="ECO:0007669"/>
    <property type="project" value="TreeGrafter"/>
</dbReference>
<dbReference type="Proteomes" id="UP000000496">
    <property type="component" value="Chromosome gsn.131"/>
</dbReference>
<gene>
    <name evidence="6 8" type="primary">nusB</name>
    <name evidence="8" type="ordered locus">SNE_A14000</name>
</gene>
<dbReference type="GO" id="GO:0031564">
    <property type="term" value="P:transcription antitermination"/>
    <property type="evidence" value="ECO:0007669"/>
    <property type="project" value="UniProtKB-KW"/>
</dbReference>
<dbReference type="KEGG" id="sng:SNE_A14000"/>
<comment type="similarity">
    <text evidence="1 6">Belongs to the NusB family.</text>
</comment>
<evidence type="ECO:0000256" key="2">
    <source>
        <dbReference type="ARBA" id="ARBA00022814"/>
    </source>
</evidence>
<organism evidence="8 9">
    <name type="scientific">Simkania negevensis (strain ATCC VR-1471 / DSM 27360 / Z)</name>
    <dbReference type="NCBI Taxonomy" id="331113"/>
    <lineage>
        <taxon>Bacteria</taxon>
        <taxon>Pseudomonadati</taxon>
        <taxon>Chlamydiota</taxon>
        <taxon>Chlamydiia</taxon>
        <taxon>Parachlamydiales</taxon>
        <taxon>Simkaniaceae</taxon>
        <taxon>Simkania</taxon>
    </lineage>
</organism>
<dbReference type="GO" id="GO:0006353">
    <property type="term" value="P:DNA-templated transcription termination"/>
    <property type="evidence" value="ECO:0007669"/>
    <property type="project" value="UniProtKB-UniRule"/>
</dbReference>
<dbReference type="eggNOG" id="COG0781">
    <property type="taxonomic scope" value="Bacteria"/>
</dbReference>
<keyword evidence="5 6" id="KW-0804">Transcription</keyword>
<sequence>MVVPQRKFRELVFQMLFSQDLNEGSDFNVITSLLDQLTVTKKTLRQAHERMQCVFEKLGDIDQHISRCSRDYDFNRISRVERNILRLGVFELLYDKDIPPKVALAESIRLGRKFGTPEGGAFVNAVLDAIYRTSEAEPCLSKTS</sequence>
<dbReference type="Pfam" id="PF01029">
    <property type="entry name" value="NusB"/>
    <property type="match status" value="1"/>
</dbReference>
<dbReference type="PANTHER" id="PTHR11078:SF3">
    <property type="entry name" value="ANTITERMINATION NUSB DOMAIN-CONTAINING PROTEIN"/>
    <property type="match status" value="1"/>
</dbReference>
<comment type="function">
    <text evidence="6">Involved in transcription antitermination. Required for transcription of ribosomal RNA (rRNA) genes. Binds specifically to the boxA antiterminator sequence of the ribosomal RNA (rrn) operons.</text>
</comment>
<dbReference type="STRING" id="331113.SNE_A14000"/>
<dbReference type="EMBL" id="FR872582">
    <property type="protein sequence ID" value="CCB89277.1"/>
    <property type="molecule type" value="Genomic_DNA"/>
</dbReference>
<evidence type="ECO:0000256" key="4">
    <source>
        <dbReference type="ARBA" id="ARBA00023015"/>
    </source>
</evidence>
<dbReference type="Gene3D" id="1.10.940.10">
    <property type="entry name" value="NusB-like"/>
    <property type="match status" value="1"/>
</dbReference>
<dbReference type="PANTHER" id="PTHR11078">
    <property type="entry name" value="N UTILIZATION SUBSTANCE PROTEIN B-RELATED"/>
    <property type="match status" value="1"/>
</dbReference>
<evidence type="ECO:0000259" key="7">
    <source>
        <dbReference type="Pfam" id="PF01029"/>
    </source>
</evidence>
<dbReference type="AlphaFoldDB" id="F8L8X6"/>
<proteinExistence type="inferred from homology"/>
<accession>F8L8X6</accession>
<evidence type="ECO:0000313" key="9">
    <source>
        <dbReference type="Proteomes" id="UP000000496"/>
    </source>
</evidence>
<evidence type="ECO:0000256" key="5">
    <source>
        <dbReference type="ARBA" id="ARBA00023163"/>
    </source>
</evidence>
<dbReference type="InterPro" id="IPR035926">
    <property type="entry name" value="NusB-like_sf"/>
</dbReference>
<keyword evidence="4 6" id="KW-0805">Transcription regulation</keyword>
<dbReference type="InterPro" id="IPR011605">
    <property type="entry name" value="NusB_fam"/>
</dbReference>
<evidence type="ECO:0000256" key="3">
    <source>
        <dbReference type="ARBA" id="ARBA00022884"/>
    </source>
</evidence>
<dbReference type="NCBIfam" id="TIGR01951">
    <property type="entry name" value="nusB"/>
    <property type="match status" value="1"/>
</dbReference>
<dbReference type="SUPFAM" id="SSF48013">
    <property type="entry name" value="NusB-like"/>
    <property type="match status" value="1"/>
</dbReference>
<dbReference type="HAMAP" id="MF_00073">
    <property type="entry name" value="NusB"/>
    <property type="match status" value="1"/>
</dbReference>
<keyword evidence="2 6" id="KW-0889">Transcription antitermination</keyword>
<name>F8L8X6_SIMNZ</name>